<feature type="region of interest" description="Disordered" evidence="8">
    <location>
        <begin position="43"/>
        <end position="63"/>
    </location>
</feature>
<evidence type="ECO:0000256" key="6">
    <source>
        <dbReference type="ARBA" id="ARBA00035289"/>
    </source>
</evidence>
<dbReference type="GO" id="GO:0005762">
    <property type="term" value="C:mitochondrial large ribosomal subunit"/>
    <property type="evidence" value="ECO:0007669"/>
    <property type="project" value="TreeGrafter"/>
</dbReference>
<dbReference type="GO" id="GO:0003735">
    <property type="term" value="F:structural constituent of ribosome"/>
    <property type="evidence" value="ECO:0007669"/>
    <property type="project" value="InterPro"/>
</dbReference>
<sequence>MPPSFVSNTLLRIFARPAVLRGGFLPTASKQTRAFASILPEVPSEPASRKAATPEGHMRPHLGVETDRSHGLYAFFRRVEKDGDVDYDTVEPRNPSRQRSGRSWSAAELRLKSFKDLHTLWYVLLRERNLLATQRAEARRLGIQEARLASYAQVHKVRKSMARIKYVINERRLAYEQAVGLLEARRQEASEDVCAESKPHAEASSRKTKNVHRTPAPGAEIAAAGLFGSSTAASS</sequence>
<dbReference type="PANTHER" id="PTHR21183">
    <property type="entry name" value="RIBOSOMAL PROTEIN L47, MITOCHONDRIAL-RELATED"/>
    <property type="match status" value="1"/>
</dbReference>
<dbReference type="GO" id="GO:0032543">
    <property type="term" value="P:mitochondrial translation"/>
    <property type="evidence" value="ECO:0007669"/>
    <property type="project" value="TreeGrafter"/>
</dbReference>
<keyword evidence="10" id="KW-1185">Reference proteome</keyword>
<evidence type="ECO:0000256" key="3">
    <source>
        <dbReference type="ARBA" id="ARBA00022980"/>
    </source>
</evidence>
<keyword evidence="5" id="KW-0687">Ribonucleoprotein</keyword>
<dbReference type="AlphaFoldDB" id="A0A0C3PMY6"/>
<dbReference type="STRING" id="745531.A0A0C3PMY6"/>
<keyword evidence="3" id="KW-0689">Ribosomal protein</keyword>
<dbReference type="EMBL" id="KN840485">
    <property type="protein sequence ID" value="KIP08103.1"/>
    <property type="molecule type" value="Genomic_DNA"/>
</dbReference>
<dbReference type="InterPro" id="IPR038340">
    <property type="entry name" value="MRP-L47_sf"/>
</dbReference>
<evidence type="ECO:0000256" key="1">
    <source>
        <dbReference type="ARBA" id="ARBA00004173"/>
    </source>
</evidence>
<dbReference type="Pfam" id="PF06984">
    <property type="entry name" value="MRP-L47"/>
    <property type="match status" value="1"/>
</dbReference>
<comment type="subcellular location">
    <subcellularLocation>
        <location evidence="1">Mitochondrion</location>
    </subcellularLocation>
</comment>
<comment type="similarity">
    <text evidence="2">Belongs to the universal ribosomal protein uL29 family.</text>
</comment>
<organism evidence="9 10">
    <name type="scientific">Phlebiopsis gigantea (strain 11061_1 CR5-6)</name>
    <name type="common">White-rot fungus</name>
    <name type="synonym">Peniophora gigantea</name>
    <dbReference type="NCBI Taxonomy" id="745531"/>
    <lineage>
        <taxon>Eukaryota</taxon>
        <taxon>Fungi</taxon>
        <taxon>Dikarya</taxon>
        <taxon>Basidiomycota</taxon>
        <taxon>Agaricomycotina</taxon>
        <taxon>Agaricomycetes</taxon>
        <taxon>Polyporales</taxon>
        <taxon>Phanerochaetaceae</taxon>
        <taxon>Phlebiopsis</taxon>
    </lineage>
</organism>
<name>A0A0C3PMY6_PHLG1</name>
<evidence type="ECO:0000256" key="5">
    <source>
        <dbReference type="ARBA" id="ARBA00023274"/>
    </source>
</evidence>
<evidence type="ECO:0000256" key="2">
    <source>
        <dbReference type="ARBA" id="ARBA00009254"/>
    </source>
</evidence>
<dbReference type="HOGENOM" id="CLU_075349_1_0_1"/>
<protein>
    <recommendedName>
        <fullName evidence="6">Large ribosomal subunit protein uL29m</fullName>
    </recommendedName>
    <alternativeName>
        <fullName evidence="7">54S ribosomal protein L4, mitochondrial</fullName>
    </alternativeName>
</protein>
<proteinExistence type="inferred from homology"/>
<dbReference type="Proteomes" id="UP000053257">
    <property type="component" value="Unassembled WGS sequence"/>
</dbReference>
<reference evidence="9 10" key="1">
    <citation type="journal article" date="2014" name="PLoS Genet.">
        <title>Analysis of the Phlebiopsis gigantea genome, transcriptome and secretome provides insight into its pioneer colonization strategies of wood.</title>
        <authorList>
            <person name="Hori C."/>
            <person name="Ishida T."/>
            <person name="Igarashi K."/>
            <person name="Samejima M."/>
            <person name="Suzuki H."/>
            <person name="Master E."/>
            <person name="Ferreira P."/>
            <person name="Ruiz-Duenas F.J."/>
            <person name="Held B."/>
            <person name="Canessa P."/>
            <person name="Larrondo L.F."/>
            <person name="Schmoll M."/>
            <person name="Druzhinina I.S."/>
            <person name="Kubicek C.P."/>
            <person name="Gaskell J.A."/>
            <person name="Kersten P."/>
            <person name="St John F."/>
            <person name="Glasner J."/>
            <person name="Sabat G."/>
            <person name="Splinter BonDurant S."/>
            <person name="Syed K."/>
            <person name="Yadav J."/>
            <person name="Mgbeahuruike A.C."/>
            <person name="Kovalchuk A."/>
            <person name="Asiegbu F.O."/>
            <person name="Lackner G."/>
            <person name="Hoffmeister D."/>
            <person name="Rencoret J."/>
            <person name="Gutierrez A."/>
            <person name="Sun H."/>
            <person name="Lindquist E."/>
            <person name="Barry K."/>
            <person name="Riley R."/>
            <person name="Grigoriev I.V."/>
            <person name="Henrissat B."/>
            <person name="Kues U."/>
            <person name="Berka R.M."/>
            <person name="Martinez A.T."/>
            <person name="Covert S.F."/>
            <person name="Blanchette R.A."/>
            <person name="Cullen D."/>
        </authorList>
    </citation>
    <scope>NUCLEOTIDE SEQUENCE [LARGE SCALE GENOMIC DNA]</scope>
    <source>
        <strain evidence="9 10">11061_1 CR5-6</strain>
    </source>
</reference>
<dbReference type="SUPFAM" id="SSF46561">
    <property type="entry name" value="Ribosomal protein L29 (L29p)"/>
    <property type="match status" value="1"/>
</dbReference>
<dbReference type="InterPro" id="IPR036049">
    <property type="entry name" value="Ribosomal_uL29_sf"/>
</dbReference>
<evidence type="ECO:0000256" key="8">
    <source>
        <dbReference type="SAM" id="MobiDB-lite"/>
    </source>
</evidence>
<dbReference type="InterPro" id="IPR010729">
    <property type="entry name" value="Ribosomal_uL29_mit"/>
</dbReference>
<evidence type="ECO:0000313" key="10">
    <source>
        <dbReference type="Proteomes" id="UP000053257"/>
    </source>
</evidence>
<evidence type="ECO:0000256" key="7">
    <source>
        <dbReference type="ARBA" id="ARBA00035399"/>
    </source>
</evidence>
<dbReference type="OrthoDB" id="270763at2759"/>
<accession>A0A0C3PMY6</accession>
<keyword evidence="4" id="KW-0496">Mitochondrion</keyword>
<feature type="compositionally biased region" description="Basic and acidic residues" evidence="8">
    <location>
        <begin position="190"/>
        <end position="205"/>
    </location>
</feature>
<dbReference type="Gene3D" id="6.10.330.20">
    <property type="match status" value="1"/>
</dbReference>
<dbReference type="PANTHER" id="PTHR21183:SF18">
    <property type="entry name" value="LARGE RIBOSOMAL SUBUNIT PROTEIN UL29M"/>
    <property type="match status" value="1"/>
</dbReference>
<evidence type="ECO:0000313" key="9">
    <source>
        <dbReference type="EMBL" id="KIP08103.1"/>
    </source>
</evidence>
<evidence type="ECO:0000256" key="4">
    <source>
        <dbReference type="ARBA" id="ARBA00023128"/>
    </source>
</evidence>
<gene>
    <name evidence="9" type="ORF">PHLGIDRAFT_127239</name>
</gene>
<feature type="region of interest" description="Disordered" evidence="8">
    <location>
        <begin position="190"/>
        <end position="215"/>
    </location>
</feature>